<reference evidence="1" key="1">
    <citation type="submission" date="2020-10" db="EMBL/GenBank/DDBJ databases">
        <authorList>
            <person name="Gilroy R."/>
        </authorList>
    </citation>
    <scope>NUCLEOTIDE SEQUENCE</scope>
    <source>
        <strain evidence="1">CHK195-15760</strain>
    </source>
</reference>
<dbReference type="GO" id="GO:0006281">
    <property type="term" value="P:DNA repair"/>
    <property type="evidence" value="ECO:0007669"/>
    <property type="project" value="InterPro"/>
</dbReference>
<dbReference type="EMBL" id="DVNH01000007">
    <property type="protein sequence ID" value="HIU51183.1"/>
    <property type="molecule type" value="Genomic_DNA"/>
</dbReference>
<proteinExistence type="predicted"/>
<organism evidence="1 2">
    <name type="scientific">Candidatus Merdicola faecigallinarum</name>
    <dbReference type="NCBI Taxonomy" id="2840862"/>
    <lineage>
        <taxon>Bacteria</taxon>
        <taxon>Bacillati</taxon>
        <taxon>Bacillota</taxon>
        <taxon>Clostridia</taxon>
        <taxon>Candidatus Merdicola</taxon>
    </lineage>
</organism>
<sequence>MNNKEIIEKVEKLVEMYKNGALGGEVMPEDSNPHLPKETIENYNYYTLPMALNYQRNSYKLWESANDTWNDPETNFVFDTKKVSVSNLEEVQKALTKYKVALQKNKQTEIWIKLCNTINTLFDGDIRKLFAINNYDVNRIRDYIQKENKTKFPYLSGNKICNYWLYVLYQYTDVKFINIGDLTVAPDTHVIKASYRLGLINDQELESNNVQILVIHRWNQLLKKTKYNPIDIHTPMWLWSRNGFKDLQ</sequence>
<dbReference type="SUPFAM" id="SSF48150">
    <property type="entry name" value="DNA-glycosylase"/>
    <property type="match status" value="1"/>
</dbReference>
<evidence type="ECO:0000313" key="1">
    <source>
        <dbReference type="EMBL" id="HIU51183.1"/>
    </source>
</evidence>
<dbReference type="InterPro" id="IPR011257">
    <property type="entry name" value="DNA_glycosylase"/>
</dbReference>
<evidence type="ECO:0000313" key="2">
    <source>
        <dbReference type="Proteomes" id="UP000824093"/>
    </source>
</evidence>
<dbReference type="Proteomes" id="UP000824093">
    <property type="component" value="Unassembled WGS sequence"/>
</dbReference>
<reference evidence="1" key="2">
    <citation type="journal article" date="2021" name="PeerJ">
        <title>Extensive microbial diversity within the chicken gut microbiome revealed by metagenomics and culture.</title>
        <authorList>
            <person name="Gilroy R."/>
            <person name="Ravi A."/>
            <person name="Getino M."/>
            <person name="Pursley I."/>
            <person name="Horton D.L."/>
            <person name="Alikhan N.F."/>
            <person name="Baker D."/>
            <person name="Gharbi K."/>
            <person name="Hall N."/>
            <person name="Watson M."/>
            <person name="Adriaenssens E.M."/>
            <person name="Foster-Nyarko E."/>
            <person name="Jarju S."/>
            <person name="Secka A."/>
            <person name="Antonio M."/>
            <person name="Oren A."/>
            <person name="Chaudhuri R.R."/>
            <person name="La Ragione R."/>
            <person name="Hildebrand F."/>
            <person name="Pallen M.J."/>
        </authorList>
    </citation>
    <scope>NUCLEOTIDE SEQUENCE</scope>
    <source>
        <strain evidence="1">CHK195-15760</strain>
    </source>
</reference>
<comment type="caution">
    <text evidence="1">The sequence shown here is derived from an EMBL/GenBank/DDBJ whole genome shotgun (WGS) entry which is preliminary data.</text>
</comment>
<gene>
    <name evidence="1" type="ORF">IAB70_00940</name>
</gene>
<name>A0A9D1M076_9FIRM</name>
<dbReference type="GO" id="GO:0003824">
    <property type="term" value="F:catalytic activity"/>
    <property type="evidence" value="ECO:0007669"/>
    <property type="project" value="InterPro"/>
</dbReference>
<protein>
    <submittedName>
        <fullName evidence="1">Uncharacterized protein</fullName>
    </submittedName>
</protein>
<dbReference type="AlphaFoldDB" id="A0A9D1M076"/>
<accession>A0A9D1M076</accession>